<proteinExistence type="predicted"/>
<dbReference type="Pfam" id="PF02567">
    <property type="entry name" value="PhzC-PhzF"/>
    <property type="match status" value="1"/>
</dbReference>
<dbReference type="InterPro" id="IPR003719">
    <property type="entry name" value="Phenazine_PhzF-like"/>
</dbReference>
<reference evidence="2" key="1">
    <citation type="submission" date="2020-02" db="EMBL/GenBank/DDBJ databases">
        <authorList>
            <person name="Meier V. D."/>
        </authorList>
    </citation>
    <scope>NUCLEOTIDE SEQUENCE</scope>
    <source>
        <strain evidence="2">AVDCRST_MAG30</strain>
    </source>
</reference>
<evidence type="ECO:0000256" key="1">
    <source>
        <dbReference type="PIRSR" id="PIRSR016184-1"/>
    </source>
</evidence>
<protein>
    <submittedName>
        <fullName evidence="2">Phenazine biosynthesis protein PhzF like</fullName>
    </submittedName>
</protein>
<dbReference type="SUPFAM" id="SSF54506">
    <property type="entry name" value="Diaminopimelate epimerase-like"/>
    <property type="match status" value="1"/>
</dbReference>
<gene>
    <name evidence="2" type="ORF">AVDCRST_MAG30-1706</name>
</gene>
<dbReference type="GO" id="GO:0005737">
    <property type="term" value="C:cytoplasm"/>
    <property type="evidence" value="ECO:0007669"/>
    <property type="project" value="TreeGrafter"/>
</dbReference>
<sequence>MTFRYTLLDVFTDVPLAGNGLAVIHDADALDDATMHRIARETRLSETSFVKTADDPGADYRHSIWMMSGEIPFAGHPSLGTAVAVARARGETRATYVQQTRPGLQPVDVEIDGVRARASMLQEPAAFGPELDAADVMGLVRLEGADADPTHPPQVVSTGVPQVLAFVSEREALERAWPDYDAIGSLLAAHGAIVLYVAWLGDEGVVRARSFTGSAEEGEDPATGSAAGPLCACLAERGGPTALEIVQGVEMGRPSRLHAALEDGRVRVGGDAVVLVDGTLHLDG</sequence>
<dbReference type="NCBIfam" id="TIGR00654">
    <property type="entry name" value="PhzF_family"/>
    <property type="match status" value="1"/>
</dbReference>
<dbReference type="PANTHER" id="PTHR13774:SF32">
    <property type="entry name" value="ANTISENSE-ENHANCING SEQUENCE 1"/>
    <property type="match status" value="1"/>
</dbReference>
<accession>A0A6J4SLY4</accession>
<dbReference type="GO" id="GO:0016853">
    <property type="term" value="F:isomerase activity"/>
    <property type="evidence" value="ECO:0007669"/>
    <property type="project" value="TreeGrafter"/>
</dbReference>
<dbReference type="PIRSF" id="PIRSF016184">
    <property type="entry name" value="PhzC_PhzF"/>
    <property type="match status" value="1"/>
</dbReference>
<dbReference type="PANTHER" id="PTHR13774">
    <property type="entry name" value="PHENAZINE BIOSYNTHESIS PROTEIN"/>
    <property type="match status" value="1"/>
</dbReference>
<evidence type="ECO:0000313" key="2">
    <source>
        <dbReference type="EMBL" id="CAA9497212.1"/>
    </source>
</evidence>
<feature type="active site" evidence="1">
    <location>
        <position position="46"/>
    </location>
</feature>
<dbReference type="Gene3D" id="3.10.310.10">
    <property type="entry name" value="Diaminopimelate Epimerase, Chain A, domain 1"/>
    <property type="match status" value="2"/>
</dbReference>
<dbReference type="EMBL" id="CADCVS010000229">
    <property type="protein sequence ID" value="CAA9497212.1"/>
    <property type="molecule type" value="Genomic_DNA"/>
</dbReference>
<name>A0A6J4SLY4_9ACTN</name>
<dbReference type="AlphaFoldDB" id="A0A6J4SLY4"/>
<organism evidence="2">
    <name type="scientific">uncultured Solirubrobacteraceae bacterium</name>
    <dbReference type="NCBI Taxonomy" id="1162706"/>
    <lineage>
        <taxon>Bacteria</taxon>
        <taxon>Bacillati</taxon>
        <taxon>Actinomycetota</taxon>
        <taxon>Thermoleophilia</taxon>
        <taxon>Solirubrobacterales</taxon>
        <taxon>Solirubrobacteraceae</taxon>
        <taxon>environmental samples</taxon>
    </lineage>
</organism>